<dbReference type="EMBL" id="JABANP010000276">
    <property type="protein sequence ID" value="KAF4685150.1"/>
    <property type="molecule type" value="Genomic_DNA"/>
</dbReference>
<evidence type="ECO:0000256" key="1">
    <source>
        <dbReference type="SAM" id="MobiDB-lite"/>
    </source>
</evidence>
<evidence type="ECO:0000313" key="5">
    <source>
        <dbReference type="Proteomes" id="UP000574390"/>
    </source>
</evidence>
<dbReference type="EMBL" id="JABANM010033611">
    <property type="protein sequence ID" value="KAF4700975.1"/>
    <property type="molecule type" value="Genomic_DNA"/>
</dbReference>
<dbReference type="Proteomes" id="UP000574390">
    <property type="component" value="Unassembled WGS sequence"/>
</dbReference>
<name>A0A7J6NNM9_PEROL</name>
<evidence type="ECO:0000313" key="4">
    <source>
        <dbReference type="Proteomes" id="UP000541610"/>
    </source>
</evidence>
<feature type="non-terminal residue" evidence="2">
    <location>
        <position position="212"/>
    </location>
</feature>
<evidence type="ECO:0000313" key="3">
    <source>
        <dbReference type="EMBL" id="KAF4700975.1"/>
    </source>
</evidence>
<proteinExistence type="predicted"/>
<accession>A0A7J6NNM9</accession>
<comment type="caution">
    <text evidence="2">The sequence shown here is derived from an EMBL/GenBank/DDBJ whole genome shotgun (WGS) entry which is preliminary data.</text>
</comment>
<protein>
    <submittedName>
        <fullName evidence="2">Uncharacterized protein</fullName>
    </submittedName>
</protein>
<gene>
    <name evidence="2" type="ORF">FOZ60_006839</name>
    <name evidence="3" type="ORF">FOZ62_009702</name>
</gene>
<feature type="region of interest" description="Disordered" evidence="1">
    <location>
        <begin position="124"/>
        <end position="153"/>
    </location>
</feature>
<dbReference type="Proteomes" id="UP000541610">
    <property type="component" value="Unassembled WGS sequence"/>
</dbReference>
<reference evidence="4 5" key="1">
    <citation type="submission" date="2020-04" db="EMBL/GenBank/DDBJ databases">
        <title>Perkinsus olseni comparative genomics.</title>
        <authorList>
            <person name="Bogema D.R."/>
        </authorList>
    </citation>
    <scope>NUCLEOTIDE SEQUENCE [LARGE SCALE GENOMIC DNA]</scope>
    <source>
        <strain evidence="2">00978-12</strain>
        <strain evidence="3">ATCC PRA-205</strain>
    </source>
</reference>
<dbReference type="AlphaFoldDB" id="A0A7J6NNM9"/>
<evidence type="ECO:0000313" key="2">
    <source>
        <dbReference type="EMBL" id="KAF4685150.1"/>
    </source>
</evidence>
<feature type="compositionally biased region" description="Acidic residues" evidence="1">
    <location>
        <begin position="130"/>
        <end position="139"/>
    </location>
</feature>
<organism evidence="2 4">
    <name type="scientific">Perkinsus olseni</name>
    <name type="common">Perkinsus atlanticus</name>
    <dbReference type="NCBI Taxonomy" id="32597"/>
    <lineage>
        <taxon>Eukaryota</taxon>
        <taxon>Sar</taxon>
        <taxon>Alveolata</taxon>
        <taxon>Perkinsozoa</taxon>
        <taxon>Perkinsea</taxon>
        <taxon>Perkinsida</taxon>
        <taxon>Perkinsidae</taxon>
        <taxon>Perkinsus</taxon>
    </lineage>
</organism>
<sequence>MCHQTTTRSSTTPSGLNDVSINYHQVKRTTTTADIPVTLIDNPEALDGRECNIDGSAGFLSFGLRSAYAKDCATSRRLSDEHQRAYAEAIDALWEREVKLKAGQKAAPNDVAGDIQITEDEVTATVGDPNPEDDQEEHDESSLTIQAPSKGPATPVPLEEILLKKSHQRWYLHLYRLRKTNSAEAKLGRFEQLPLKIVEDIIQDLNKQGIQA</sequence>